<evidence type="ECO:0000313" key="2">
    <source>
        <dbReference type="Proteomes" id="UP000183853"/>
    </source>
</evidence>
<organism evidence="1 2">
    <name type="scientific">Pseudomonas syringae</name>
    <dbReference type="NCBI Taxonomy" id="317"/>
    <lineage>
        <taxon>Bacteria</taxon>
        <taxon>Pseudomonadati</taxon>
        <taxon>Pseudomonadota</taxon>
        <taxon>Gammaproteobacteria</taxon>
        <taxon>Pseudomonadales</taxon>
        <taxon>Pseudomonadaceae</taxon>
        <taxon>Pseudomonas</taxon>
    </lineage>
</organism>
<gene>
    <name evidence="1" type="ORF">SAMN05444505_106320</name>
</gene>
<dbReference type="AlphaFoldDB" id="A0AB37ZR86"/>
<name>A0AB37ZR86_PSESX</name>
<comment type="caution">
    <text evidence="1">The sequence shown here is derived from an EMBL/GenBank/DDBJ whole genome shotgun (WGS) entry which is preliminary data.</text>
</comment>
<reference evidence="1 2" key="1">
    <citation type="submission" date="2016-10" db="EMBL/GenBank/DDBJ databases">
        <authorList>
            <person name="Varghese N."/>
            <person name="Submissions S."/>
        </authorList>
    </citation>
    <scope>NUCLEOTIDE SEQUENCE [LARGE SCALE GENOMIC DNA]</scope>
    <source>
        <strain evidence="1 2">BS2122</strain>
    </source>
</reference>
<sequence length="42" mass="4981">MVSILAFLNTHEFLLVHALGQRYRSTFNLLLSQYKFCMTPYI</sequence>
<protein>
    <submittedName>
        <fullName evidence="1">Uncharacterized protein</fullName>
    </submittedName>
</protein>
<proteinExistence type="predicted"/>
<dbReference type="EMBL" id="FNHM01000006">
    <property type="protein sequence ID" value="SDN18668.1"/>
    <property type="molecule type" value="Genomic_DNA"/>
</dbReference>
<accession>A0AB37ZR86</accession>
<evidence type="ECO:0000313" key="1">
    <source>
        <dbReference type="EMBL" id="SDN18668.1"/>
    </source>
</evidence>
<dbReference type="Proteomes" id="UP000183853">
    <property type="component" value="Unassembled WGS sequence"/>
</dbReference>